<dbReference type="Proteomes" id="UP000321201">
    <property type="component" value="Unassembled WGS sequence"/>
</dbReference>
<evidence type="ECO:0000256" key="2">
    <source>
        <dbReference type="ARBA" id="ARBA00007613"/>
    </source>
</evidence>
<evidence type="ECO:0000313" key="11">
    <source>
        <dbReference type="Proteomes" id="UP000321201"/>
    </source>
</evidence>
<dbReference type="InterPro" id="IPR010130">
    <property type="entry name" value="T1SS_OMP_TolC"/>
</dbReference>
<feature type="coiled-coil region" evidence="8">
    <location>
        <begin position="104"/>
        <end position="170"/>
    </location>
</feature>
<name>A0A5C7EY11_9PROT</name>
<dbReference type="FunCoup" id="A0A5C7EY11">
    <property type="interactions" value="256"/>
</dbReference>
<dbReference type="InterPro" id="IPR003423">
    <property type="entry name" value="OMP_efflux"/>
</dbReference>
<dbReference type="GO" id="GO:1990281">
    <property type="term" value="C:efflux pump complex"/>
    <property type="evidence" value="ECO:0007669"/>
    <property type="project" value="TreeGrafter"/>
</dbReference>
<dbReference type="SUPFAM" id="SSF56954">
    <property type="entry name" value="Outer membrane efflux proteins (OEP)"/>
    <property type="match status" value="1"/>
</dbReference>
<accession>A0A5C7EY11</accession>
<comment type="similarity">
    <text evidence="2">Belongs to the outer membrane factor (OMF) (TC 1.B.17) family.</text>
</comment>
<evidence type="ECO:0000256" key="4">
    <source>
        <dbReference type="ARBA" id="ARBA00022452"/>
    </source>
</evidence>
<dbReference type="AlphaFoldDB" id="A0A5C7EY11"/>
<dbReference type="NCBIfam" id="TIGR01844">
    <property type="entry name" value="type_I_sec_TolC"/>
    <property type="match status" value="1"/>
</dbReference>
<evidence type="ECO:0000256" key="6">
    <source>
        <dbReference type="ARBA" id="ARBA00023136"/>
    </source>
</evidence>
<dbReference type="GO" id="GO:0015562">
    <property type="term" value="F:efflux transmembrane transporter activity"/>
    <property type="evidence" value="ECO:0007669"/>
    <property type="project" value="InterPro"/>
</dbReference>
<dbReference type="EMBL" id="VPFL01000002">
    <property type="protein sequence ID" value="TXF13382.1"/>
    <property type="molecule type" value="Genomic_DNA"/>
</dbReference>
<evidence type="ECO:0000256" key="3">
    <source>
        <dbReference type="ARBA" id="ARBA00022448"/>
    </source>
</evidence>
<dbReference type="PANTHER" id="PTHR30026">
    <property type="entry name" value="OUTER MEMBRANE PROTEIN TOLC"/>
    <property type="match status" value="1"/>
</dbReference>
<keyword evidence="3" id="KW-0813">Transport</keyword>
<comment type="subcellular location">
    <subcellularLocation>
        <location evidence="1">Cell outer membrane</location>
    </subcellularLocation>
</comment>
<organism evidence="10 11">
    <name type="scientific">Pelomicrobium methylotrophicum</name>
    <dbReference type="NCBI Taxonomy" id="2602750"/>
    <lineage>
        <taxon>Bacteria</taxon>
        <taxon>Pseudomonadati</taxon>
        <taxon>Pseudomonadota</taxon>
        <taxon>Hydrogenophilia</taxon>
        <taxon>Hydrogenophilia incertae sedis</taxon>
        <taxon>Pelomicrobium</taxon>
    </lineage>
</organism>
<dbReference type="Gene3D" id="1.20.1600.10">
    <property type="entry name" value="Outer membrane efflux proteins (OEP)"/>
    <property type="match status" value="1"/>
</dbReference>
<evidence type="ECO:0000313" key="10">
    <source>
        <dbReference type="EMBL" id="TXF13382.1"/>
    </source>
</evidence>
<sequence>MNAGASLMRRVVSALVALALAGAAQAEDLLSIYREATVRDAQYQSARAAFQAAQERLPQGLAGLLPSVSLSANRNYNETDSSFSGSANFYSRSLNITATQPLYRKQNLVAYEQAKLQVEQAESQLAQATQDLIIRVAKAYFDVLLAQVNVELAQAQKRAIAQQLEQAKRNFEVGTATIVDTYEAQARFDLTSAQEIAARNDLEIKKRALQQIIGRYPGELARVNQDKFQLVTPTPATMDEWIELAERNSLLLKIQQDAYALAQQEVERARAGHYPTLDLTVSYSDSRGNPAFGGNFTSQSTAVGVQLGVPLFQGFATQSRVREALANQDKALQDLDNVRRTIAQNVRQAYLNVTNGIARVKALEQALVSSQSQLDSTITGQEVGVRTFVDVLNAQQQLYSARRDYFQALYDYVISFLELRRSAGVLTDQDVVAVNAYLK</sequence>
<keyword evidence="6" id="KW-0472">Membrane</keyword>
<evidence type="ECO:0000256" key="1">
    <source>
        <dbReference type="ARBA" id="ARBA00004442"/>
    </source>
</evidence>
<feature type="signal peptide" evidence="9">
    <location>
        <begin position="1"/>
        <end position="26"/>
    </location>
</feature>
<keyword evidence="11" id="KW-1185">Reference proteome</keyword>
<keyword evidence="9" id="KW-0732">Signal</keyword>
<keyword evidence="4" id="KW-1134">Transmembrane beta strand</keyword>
<dbReference type="InParanoid" id="A0A5C7EY11"/>
<keyword evidence="5" id="KW-0812">Transmembrane</keyword>
<feature type="chain" id="PRO_5023066006" evidence="9">
    <location>
        <begin position="27"/>
        <end position="439"/>
    </location>
</feature>
<dbReference type="PANTHER" id="PTHR30026:SF20">
    <property type="entry name" value="OUTER MEMBRANE PROTEIN TOLC"/>
    <property type="match status" value="1"/>
</dbReference>
<gene>
    <name evidence="10" type="ORF">FR698_02270</name>
</gene>
<dbReference type="OrthoDB" id="9813458at2"/>
<reference evidence="10 11" key="1">
    <citation type="submission" date="2019-08" db="EMBL/GenBank/DDBJ databases">
        <title>Pelomicrobium methylotrophicum gen. nov., sp. nov. a moderately thermophilic, facultatively anaerobic, lithoautotrophic and methylotrophic bacterium isolated from a terrestrial mud volcano.</title>
        <authorList>
            <person name="Slobodkina G.B."/>
            <person name="Merkel A.Y."/>
            <person name="Slobodkin A.I."/>
        </authorList>
    </citation>
    <scope>NUCLEOTIDE SEQUENCE [LARGE SCALE GENOMIC DNA]</scope>
    <source>
        <strain evidence="10 11">SM250</strain>
    </source>
</reference>
<evidence type="ECO:0000256" key="5">
    <source>
        <dbReference type="ARBA" id="ARBA00022692"/>
    </source>
</evidence>
<comment type="caution">
    <text evidence="10">The sequence shown here is derived from an EMBL/GenBank/DDBJ whole genome shotgun (WGS) entry which is preliminary data.</text>
</comment>
<dbReference type="GO" id="GO:0009279">
    <property type="term" value="C:cell outer membrane"/>
    <property type="evidence" value="ECO:0007669"/>
    <property type="project" value="UniProtKB-SubCell"/>
</dbReference>
<dbReference type="Pfam" id="PF02321">
    <property type="entry name" value="OEP"/>
    <property type="match status" value="2"/>
</dbReference>
<dbReference type="InterPro" id="IPR051906">
    <property type="entry name" value="TolC-like"/>
</dbReference>
<keyword evidence="8" id="KW-0175">Coiled coil</keyword>
<evidence type="ECO:0000256" key="8">
    <source>
        <dbReference type="SAM" id="Coils"/>
    </source>
</evidence>
<proteinExistence type="inferred from homology"/>
<keyword evidence="7" id="KW-0998">Cell outer membrane</keyword>
<protein>
    <submittedName>
        <fullName evidence="10">TolC family outer membrane protein</fullName>
    </submittedName>
</protein>
<evidence type="ECO:0000256" key="7">
    <source>
        <dbReference type="ARBA" id="ARBA00023237"/>
    </source>
</evidence>
<evidence type="ECO:0000256" key="9">
    <source>
        <dbReference type="SAM" id="SignalP"/>
    </source>
</evidence>
<dbReference type="GO" id="GO:0015288">
    <property type="term" value="F:porin activity"/>
    <property type="evidence" value="ECO:0007669"/>
    <property type="project" value="TreeGrafter"/>
</dbReference>